<name>A0AAD3DL81_9CHLO</name>
<accession>A0AAD3DL81</accession>
<organism evidence="2 3">
    <name type="scientific">Astrephomene gubernaculifera</name>
    <dbReference type="NCBI Taxonomy" id="47775"/>
    <lineage>
        <taxon>Eukaryota</taxon>
        <taxon>Viridiplantae</taxon>
        <taxon>Chlorophyta</taxon>
        <taxon>core chlorophytes</taxon>
        <taxon>Chlorophyceae</taxon>
        <taxon>CS clade</taxon>
        <taxon>Chlamydomonadales</taxon>
        <taxon>Astrephomenaceae</taxon>
        <taxon>Astrephomene</taxon>
    </lineage>
</organism>
<dbReference type="EMBL" id="BMAR01000003">
    <property type="protein sequence ID" value="GFR42668.1"/>
    <property type="molecule type" value="Genomic_DNA"/>
</dbReference>
<dbReference type="GO" id="GO:0003735">
    <property type="term" value="F:structural constituent of ribosome"/>
    <property type="evidence" value="ECO:0007669"/>
    <property type="project" value="InterPro"/>
</dbReference>
<proteinExistence type="predicted"/>
<sequence>MQVSRAFTAARPVRTAAAPVPMQRASVIVQFKRTKMADFNGLSNEELLYKSVTLKRELASVKWLQRTRGIVEMKPGDVNQPQPDPEKVPKGHLNKHLRRQIAQCLTLLRERQIADGVTRREALRMERAAALANGNL</sequence>
<dbReference type="Proteomes" id="UP001054857">
    <property type="component" value="Unassembled WGS sequence"/>
</dbReference>
<evidence type="ECO:0000313" key="2">
    <source>
        <dbReference type="EMBL" id="GFR42668.1"/>
    </source>
</evidence>
<evidence type="ECO:0000313" key="3">
    <source>
        <dbReference type="Proteomes" id="UP001054857"/>
    </source>
</evidence>
<evidence type="ECO:0008006" key="4">
    <source>
        <dbReference type="Google" id="ProtNLM"/>
    </source>
</evidence>
<dbReference type="GO" id="GO:0005840">
    <property type="term" value="C:ribosome"/>
    <property type="evidence" value="ECO:0007669"/>
    <property type="project" value="InterPro"/>
</dbReference>
<dbReference type="Gene3D" id="1.10.287.310">
    <property type="match status" value="1"/>
</dbReference>
<evidence type="ECO:0000256" key="1">
    <source>
        <dbReference type="SAM" id="MobiDB-lite"/>
    </source>
</evidence>
<dbReference type="GO" id="GO:0006412">
    <property type="term" value="P:translation"/>
    <property type="evidence" value="ECO:0007669"/>
    <property type="project" value="InterPro"/>
</dbReference>
<comment type="caution">
    <text evidence="2">The sequence shown here is derived from an EMBL/GenBank/DDBJ whole genome shotgun (WGS) entry which is preliminary data.</text>
</comment>
<feature type="region of interest" description="Disordered" evidence="1">
    <location>
        <begin position="74"/>
        <end position="93"/>
    </location>
</feature>
<gene>
    <name evidence="2" type="ORF">Agub_g3479</name>
</gene>
<keyword evidence="3" id="KW-1185">Reference proteome</keyword>
<dbReference type="InterPro" id="IPR036049">
    <property type="entry name" value="Ribosomal_uL29_sf"/>
</dbReference>
<protein>
    <recommendedName>
        <fullName evidence="4">Mitochondrial ribosomal protein L29</fullName>
    </recommendedName>
</protein>
<dbReference type="SUPFAM" id="SSF46561">
    <property type="entry name" value="Ribosomal protein L29 (L29p)"/>
    <property type="match status" value="1"/>
</dbReference>
<reference evidence="2 3" key="1">
    <citation type="journal article" date="2021" name="Sci. Rep.">
        <title>Genome sequencing of the multicellular alga Astrephomene provides insights into convergent evolution of germ-soma differentiation.</title>
        <authorList>
            <person name="Yamashita S."/>
            <person name="Yamamoto K."/>
            <person name="Matsuzaki R."/>
            <person name="Suzuki S."/>
            <person name="Yamaguchi H."/>
            <person name="Hirooka S."/>
            <person name="Minakuchi Y."/>
            <person name="Miyagishima S."/>
            <person name="Kawachi M."/>
            <person name="Toyoda A."/>
            <person name="Nozaki H."/>
        </authorList>
    </citation>
    <scope>NUCLEOTIDE SEQUENCE [LARGE SCALE GENOMIC DNA]</scope>
    <source>
        <strain evidence="2 3">NIES-4017</strain>
    </source>
</reference>
<dbReference type="AlphaFoldDB" id="A0AAD3DL81"/>